<keyword evidence="10" id="KW-1185">Reference proteome</keyword>
<dbReference type="PANTHER" id="PTHR11005">
    <property type="entry name" value="LYSOSOMAL ACID LIPASE-RELATED"/>
    <property type="match status" value="1"/>
</dbReference>
<evidence type="ECO:0000313" key="10">
    <source>
        <dbReference type="Proteomes" id="UP000663880"/>
    </source>
</evidence>
<comment type="caution">
    <text evidence="9">The sequence shown here is derived from an EMBL/GenBank/DDBJ whole genome shotgun (WGS) entry which is preliminary data.</text>
</comment>
<dbReference type="Pfam" id="PF00561">
    <property type="entry name" value="Abhydrolase_1"/>
    <property type="match status" value="1"/>
</dbReference>
<dbReference type="Proteomes" id="UP000663880">
    <property type="component" value="Unassembled WGS sequence"/>
</dbReference>
<dbReference type="EMBL" id="CAJOBZ010000005">
    <property type="protein sequence ID" value="CAF4788483.1"/>
    <property type="molecule type" value="Genomic_DNA"/>
</dbReference>
<evidence type="ECO:0000256" key="6">
    <source>
        <dbReference type="ARBA" id="ARBA00023180"/>
    </source>
</evidence>
<gene>
    <name evidence="9" type="ORF">PMACD_LOCUS2748</name>
</gene>
<dbReference type="SUPFAM" id="SSF53474">
    <property type="entry name" value="alpha/beta-Hydrolases"/>
    <property type="match status" value="1"/>
</dbReference>
<keyword evidence="5" id="KW-0443">Lipid metabolism</keyword>
<evidence type="ECO:0000256" key="7">
    <source>
        <dbReference type="SAM" id="SignalP"/>
    </source>
</evidence>
<evidence type="ECO:0000256" key="4">
    <source>
        <dbReference type="ARBA" id="ARBA00022963"/>
    </source>
</evidence>
<dbReference type="AlphaFoldDB" id="A0A821NIB7"/>
<sequence length="509" mass="58760">MKTCLLLLCFVAVSTANLLRQQFFPQLDMVFQPLDNIDYQNFFARPESQERLNYDDYPLPSSKEKSAPYFTKTIQRESPKYGDVITWKGIQIAAGPKSAFNDKKHIVRIFDDAYKTLQHITDDKKKTYHEAYERFEQNNSEDANMNATQLLMKHQYSVEEHVVRTDDGYILTVFRVLPREHKNVKAPVVFLMHGLLGSADDWLLMDKSLAYMLADAGYEVWLGNARGSKYSRKHVSKHPAQADFWKFSIDEIAHHDLPAMIDYSLQISKQQKLFYVGHSQGTTAFFALVSTRPEYRNKIAMMYALAPMVYMTNTRSPLLRMMSPNSPFYDYLQHQFGNGELKLSKELVHTIGGNMCQNQIGCKHICGNVNFVVTGINPTNMDADLVPVIMSHVPAGASTRQIKQFGQAVAANELRKYDFGAETNTQVYGNSQPPRYNMTDVKVPVALYYSDEDWMAHPWDVERLHQELPDVRDFYRIPDEHFNHMDFQFSRRAPAVVNQRLVDSIRNYH</sequence>
<protein>
    <recommendedName>
        <fullName evidence="8">AB hydrolase-1 domain-containing protein</fullName>
    </recommendedName>
</protein>
<evidence type="ECO:0000256" key="1">
    <source>
        <dbReference type="ARBA" id="ARBA00010701"/>
    </source>
</evidence>
<organism evidence="9 10">
    <name type="scientific">Pieris macdunnoughi</name>
    <dbReference type="NCBI Taxonomy" id="345717"/>
    <lineage>
        <taxon>Eukaryota</taxon>
        <taxon>Metazoa</taxon>
        <taxon>Ecdysozoa</taxon>
        <taxon>Arthropoda</taxon>
        <taxon>Hexapoda</taxon>
        <taxon>Insecta</taxon>
        <taxon>Pterygota</taxon>
        <taxon>Neoptera</taxon>
        <taxon>Endopterygota</taxon>
        <taxon>Lepidoptera</taxon>
        <taxon>Glossata</taxon>
        <taxon>Ditrysia</taxon>
        <taxon>Papilionoidea</taxon>
        <taxon>Pieridae</taxon>
        <taxon>Pierinae</taxon>
        <taxon>Pieris</taxon>
    </lineage>
</organism>
<dbReference type="InterPro" id="IPR029058">
    <property type="entry name" value="AB_hydrolase_fold"/>
</dbReference>
<name>A0A821NIB7_9NEOP</name>
<keyword evidence="4" id="KW-0442">Lipid degradation</keyword>
<evidence type="ECO:0000259" key="8">
    <source>
        <dbReference type="Pfam" id="PF00561"/>
    </source>
</evidence>
<keyword evidence="2 7" id="KW-0732">Signal</keyword>
<evidence type="ECO:0000256" key="5">
    <source>
        <dbReference type="ARBA" id="ARBA00023098"/>
    </source>
</evidence>
<dbReference type="Gene3D" id="3.40.50.1820">
    <property type="entry name" value="alpha/beta hydrolase"/>
    <property type="match status" value="1"/>
</dbReference>
<dbReference type="FunFam" id="3.40.50.1820:FF:000021">
    <property type="entry name" value="Lipase"/>
    <property type="match status" value="1"/>
</dbReference>
<dbReference type="InterPro" id="IPR000073">
    <property type="entry name" value="AB_hydrolase_1"/>
</dbReference>
<keyword evidence="3" id="KW-0378">Hydrolase</keyword>
<feature type="signal peptide" evidence="7">
    <location>
        <begin position="1"/>
        <end position="16"/>
    </location>
</feature>
<proteinExistence type="inferred from homology"/>
<evidence type="ECO:0000313" key="9">
    <source>
        <dbReference type="EMBL" id="CAF4788483.1"/>
    </source>
</evidence>
<reference evidence="9" key="1">
    <citation type="submission" date="2021-02" db="EMBL/GenBank/DDBJ databases">
        <authorList>
            <person name="Steward A R."/>
        </authorList>
    </citation>
    <scope>NUCLEOTIDE SEQUENCE</scope>
</reference>
<dbReference type="GO" id="GO:0016042">
    <property type="term" value="P:lipid catabolic process"/>
    <property type="evidence" value="ECO:0007669"/>
    <property type="project" value="UniProtKB-KW"/>
</dbReference>
<evidence type="ECO:0000256" key="3">
    <source>
        <dbReference type="ARBA" id="ARBA00022801"/>
    </source>
</evidence>
<feature type="chain" id="PRO_5032627947" description="AB hydrolase-1 domain-containing protein" evidence="7">
    <location>
        <begin position="17"/>
        <end position="509"/>
    </location>
</feature>
<evidence type="ECO:0000256" key="2">
    <source>
        <dbReference type="ARBA" id="ARBA00022729"/>
    </source>
</evidence>
<dbReference type="OrthoDB" id="9974421at2759"/>
<feature type="domain" description="AB hydrolase-1" evidence="8">
    <location>
        <begin position="187"/>
        <end position="486"/>
    </location>
</feature>
<accession>A0A821NIB7</accession>
<comment type="similarity">
    <text evidence="1">Belongs to the AB hydrolase superfamily. Lipase family.</text>
</comment>
<dbReference type="GO" id="GO:0016787">
    <property type="term" value="F:hydrolase activity"/>
    <property type="evidence" value="ECO:0007669"/>
    <property type="project" value="UniProtKB-KW"/>
</dbReference>
<keyword evidence="6" id="KW-0325">Glycoprotein</keyword>